<protein>
    <submittedName>
        <fullName evidence="1">Uncharacterized protein</fullName>
    </submittedName>
</protein>
<proteinExistence type="predicted"/>
<dbReference type="AlphaFoldDB" id="A0A5J5LJG7"/>
<evidence type="ECO:0000313" key="2">
    <source>
        <dbReference type="Proteomes" id="UP000326244"/>
    </source>
</evidence>
<organism evidence="1 2">
    <name type="scientific">Haloarcula hispanica</name>
    <dbReference type="NCBI Taxonomy" id="51589"/>
    <lineage>
        <taxon>Archaea</taxon>
        <taxon>Methanobacteriati</taxon>
        <taxon>Methanobacteriota</taxon>
        <taxon>Stenosarchaea group</taxon>
        <taxon>Halobacteria</taxon>
        <taxon>Halobacteriales</taxon>
        <taxon>Haloarculaceae</taxon>
        <taxon>Haloarcula</taxon>
    </lineage>
</organism>
<name>A0A5J5LJG7_HALHI</name>
<accession>A0A5J5LJG7</accession>
<dbReference type="RefSeq" id="WP_151103286.1">
    <property type="nucleotide sequence ID" value="NZ_RQWK01000001.1"/>
</dbReference>
<evidence type="ECO:0000313" key="1">
    <source>
        <dbReference type="EMBL" id="KAA9409588.1"/>
    </source>
</evidence>
<comment type="caution">
    <text evidence="1">The sequence shown here is derived from an EMBL/GenBank/DDBJ whole genome shotgun (WGS) entry which is preliminary data.</text>
</comment>
<sequence>MESVFKVTVTGTHRTKGTDERETYMIDLGMNSKLGDAEGRAKQQAKEMAYSDGISPQYATVQRTSDYVECPHCGDPIPADEFE</sequence>
<gene>
    <name evidence="1" type="ORF">EGO51_07170</name>
</gene>
<reference evidence="1 2" key="1">
    <citation type="submission" date="2018-11" db="EMBL/GenBank/DDBJ databases">
        <title>Genomic analysis of Haloarcula hispanica CBA1121.</title>
        <authorList>
            <person name="Kim Y.B."/>
            <person name="Roh S.W."/>
        </authorList>
    </citation>
    <scope>NUCLEOTIDE SEQUENCE [LARGE SCALE GENOMIC DNA]</scope>
    <source>
        <strain evidence="1 2">CBA1121</strain>
    </source>
</reference>
<dbReference type="EMBL" id="RQWK01000001">
    <property type="protein sequence ID" value="KAA9409588.1"/>
    <property type="molecule type" value="Genomic_DNA"/>
</dbReference>
<dbReference type="Proteomes" id="UP000326244">
    <property type="component" value="Unassembled WGS sequence"/>
</dbReference>